<dbReference type="STRING" id="180163.SAMN02745174_02353"/>
<keyword evidence="1" id="KW-0472">Membrane</keyword>
<keyword evidence="4" id="KW-1185">Reference proteome</keyword>
<dbReference type="RefSeq" id="WP_078694781.1">
    <property type="nucleotide sequence ID" value="NZ_FUWX01000025.1"/>
</dbReference>
<evidence type="ECO:0000313" key="3">
    <source>
        <dbReference type="EMBL" id="SKA03998.1"/>
    </source>
</evidence>
<name>A0A1T4QL61_9FUSO</name>
<reference evidence="3 4" key="1">
    <citation type="submission" date="2017-02" db="EMBL/GenBank/DDBJ databases">
        <authorList>
            <person name="Peterson S.W."/>
        </authorList>
    </citation>
    <scope>NUCLEOTIDE SEQUENCE [LARGE SCALE GENOMIC DNA]</scope>
    <source>
        <strain evidence="3 4">ATCC 700028</strain>
    </source>
</reference>
<sequence>MDRIQRVRRNRAFKKLIIILNIIFIIFVLGIIYLKKHYVLNLSPSIPVGFYRILEDKNYKKGDFIEFKIPATAEKYVHGRNYLSKNIKTLSKQIVGVTGDKIEVKKKGNTNYLYINNILYGYIASKDNEGLPLPVISNQIIKENEYFVLGTHPQSFDSRYYGTVSKNLILHKIKK</sequence>
<evidence type="ECO:0000313" key="4">
    <source>
        <dbReference type="Proteomes" id="UP000191153"/>
    </source>
</evidence>
<evidence type="ECO:0000259" key="2">
    <source>
        <dbReference type="Pfam" id="PF10502"/>
    </source>
</evidence>
<dbReference type="AlphaFoldDB" id="A0A1T4QL61"/>
<dbReference type="GO" id="GO:0006465">
    <property type="term" value="P:signal peptide processing"/>
    <property type="evidence" value="ECO:0007669"/>
    <property type="project" value="InterPro"/>
</dbReference>
<evidence type="ECO:0000256" key="1">
    <source>
        <dbReference type="SAM" id="Phobius"/>
    </source>
</evidence>
<organism evidence="3 4">
    <name type="scientific">Cetobacterium ceti</name>
    <dbReference type="NCBI Taxonomy" id="180163"/>
    <lineage>
        <taxon>Bacteria</taxon>
        <taxon>Fusobacteriati</taxon>
        <taxon>Fusobacteriota</taxon>
        <taxon>Fusobacteriia</taxon>
        <taxon>Fusobacteriales</taxon>
        <taxon>Fusobacteriaceae</taxon>
        <taxon>Cetobacterium</taxon>
    </lineage>
</organism>
<dbReference type="Gene3D" id="2.10.109.10">
    <property type="entry name" value="Umud Fragment, subunit A"/>
    <property type="match status" value="1"/>
</dbReference>
<accession>A0A1T4QL61</accession>
<keyword evidence="1" id="KW-0812">Transmembrane</keyword>
<dbReference type="GO" id="GO:0004252">
    <property type="term" value="F:serine-type endopeptidase activity"/>
    <property type="evidence" value="ECO:0007669"/>
    <property type="project" value="InterPro"/>
</dbReference>
<protein>
    <submittedName>
        <fullName evidence="3">Signal peptidase, peptidase S26</fullName>
    </submittedName>
</protein>
<dbReference type="EMBL" id="FUWX01000025">
    <property type="protein sequence ID" value="SKA03998.1"/>
    <property type="molecule type" value="Genomic_DNA"/>
</dbReference>
<dbReference type="InterPro" id="IPR019533">
    <property type="entry name" value="Peptidase_S26"/>
</dbReference>
<dbReference type="Proteomes" id="UP000191153">
    <property type="component" value="Unassembled WGS sequence"/>
</dbReference>
<feature type="domain" description="Peptidase S26" evidence="2">
    <location>
        <begin position="17"/>
        <end position="171"/>
    </location>
</feature>
<dbReference type="Pfam" id="PF10502">
    <property type="entry name" value="Peptidase_S26"/>
    <property type="match status" value="1"/>
</dbReference>
<keyword evidence="1" id="KW-1133">Transmembrane helix</keyword>
<dbReference type="OrthoDB" id="81443at2"/>
<gene>
    <name evidence="3" type="ORF">SAMN02745174_02353</name>
</gene>
<feature type="transmembrane region" description="Helical" evidence="1">
    <location>
        <begin position="12"/>
        <end position="34"/>
    </location>
</feature>
<dbReference type="InterPro" id="IPR036286">
    <property type="entry name" value="LexA/Signal_pep-like_sf"/>
</dbReference>
<dbReference type="SUPFAM" id="SSF51306">
    <property type="entry name" value="LexA/Signal peptidase"/>
    <property type="match status" value="1"/>
</dbReference>
<proteinExistence type="predicted"/>